<accession>A0ABX6GTP7</accession>
<evidence type="ECO:0000313" key="1">
    <source>
        <dbReference type="EMBL" id="QHA89569.1"/>
    </source>
</evidence>
<keyword evidence="2" id="KW-1185">Reference proteome</keyword>
<gene>
    <name evidence="1" type="ORF">FO014_22700</name>
</gene>
<organism evidence="1 2">
    <name type="scientific">Serratia rhizosphaerae</name>
    <dbReference type="NCBI Taxonomy" id="2597702"/>
    <lineage>
        <taxon>Bacteria</taxon>
        <taxon>Pseudomonadati</taxon>
        <taxon>Pseudomonadota</taxon>
        <taxon>Gammaproteobacteria</taxon>
        <taxon>Enterobacterales</taxon>
        <taxon>Yersiniaceae</taxon>
        <taxon>Serratia</taxon>
    </lineage>
</organism>
<dbReference type="Proteomes" id="UP000430368">
    <property type="component" value="Chromosome"/>
</dbReference>
<dbReference type="RefSeq" id="WP_160031158.1">
    <property type="nucleotide sequence ID" value="NZ_CP041764.1"/>
</dbReference>
<dbReference type="EMBL" id="CP041764">
    <property type="protein sequence ID" value="QHA89569.1"/>
    <property type="molecule type" value="Genomic_DNA"/>
</dbReference>
<evidence type="ECO:0000313" key="2">
    <source>
        <dbReference type="Proteomes" id="UP000430368"/>
    </source>
</evidence>
<protein>
    <submittedName>
        <fullName evidence="1">Uncharacterized protein</fullName>
    </submittedName>
</protein>
<name>A0ABX6GTP7_9GAMM</name>
<reference evidence="1 2" key="1">
    <citation type="submission" date="2019-07" db="EMBL/GenBank/DDBJ databases">
        <title>Serratia dokdonensis sp. nov., an elicitor of systemic resistance in Nicotiana Tabacum.</title>
        <authorList>
            <person name="Son J.-S."/>
            <person name="Hwang Y.-J."/>
            <person name="Lee S.-Y."/>
            <person name="Ghim S.-Y."/>
        </authorList>
    </citation>
    <scope>NUCLEOTIDE SEQUENCE [LARGE SCALE GENOMIC DNA]</scope>
    <source>
        <strain evidence="1 2">KUDC3025</strain>
    </source>
</reference>
<proteinExistence type="predicted"/>
<sequence length="700" mass="75242">MTISVEANGLRFTFPDGTTTAEIEGALDEYFTRTSKHASDGAGMSFMAGAIETMNEAGDRLRNLFGGEDTPEEQRQMREAAEIAKGQEKSNPWSYTAGELAGELGPALGGGATAVALLPEALTAARAGWLGSMAASLAKNATWSLGAQVAQLEEPTLGQTAVDTALGVPFDMAGAVVGRVAERVGLTPMEIIRSRANNIARAIFGRDEKLDALAELVQPNTDILAAADRLGYEANELLPHHYSDNQAMRDFMGVMTSRPGDMLAAKDALIDKMGGTVRDFVENNGGKFDGSELSADFASEMERRVNGYGDAAEGEYEEIARVIPRDHPVDAPKTLSYIDRQADELGGIEKLGSIEKRVSEEFRPGEPRTYARFDDLRQDVGDALEKTRTGDRRREYRRAAMLYEPMSEDLLSVADEFGVGDRLLKARAHYAAKEQTDAVRKKILGNNLNADLVPKVKEAMKGLSKGNVAKFDQLMKLVPEEFQESAVMSALAQMFRDGARSKEDLHIPGFVDWMREVKANQKAYDALTRYMTQDAVEQLDDIYTMFSGVRRGMSSEVANTGGRIAQNDKLLDQAAGLQKLAADHPVAASVADTVIPAVAAASGGAAVGILSRMATEAVKEMGSGTAKKLDKVLLTPEFTDAVVKGPKKTGAPAANAEKRVKRVKIIKKAAQVASEAVGEVFSQDDGPPVIVITGGAEDLK</sequence>